<gene>
    <name evidence="1" type="ORF">L6164_016882</name>
</gene>
<evidence type="ECO:0000313" key="2">
    <source>
        <dbReference type="Proteomes" id="UP000828941"/>
    </source>
</evidence>
<accession>A0ACB9N6W7</accession>
<reference evidence="1 2" key="1">
    <citation type="journal article" date="2022" name="DNA Res.">
        <title>Chromosomal-level genome assembly of the orchid tree Bauhinia variegata (Leguminosae; Cercidoideae) supports the allotetraploid origin hypothesis of Bauhinia.</title>
        <authorList>
            <person name="Zhong Y."/>
            <person name="Chen Y."/>
            <person name="Zheng D."/>
            <person name="Pang J."/>
            <person name="Liu Y."/>
            <person name="Luo S."/>
            <person name="Meng S."/>
            <person name="Qian L."/>
            <person name="Wei D."/>
            <person name="Dai S."/>
            <person name="Zhou R."/>
        </authorList>
    </citation>
    <scope>NUCLEOTIDE SEQUENCE [LARGE SCALE GENOMIC DNA]</scope>
    <source>
        <strain evidence="1">BV-YZ2020</strain>
    </source>
</reference>
<dbReference type="EMBL" id="CM039432">
    <property type="protein sequence ID" value="KAI4331935.1"/>
    <property type="molecule type" value="Genomic_DNA"/>
</dbReference>
<evidence type="ECO:0000313" key="1">
    <source>
        <dbReference type="EMBL" id="KAI4331935.1"/>
    </source>
</evidence>
<keyword evidence="2" id="KW-1185">Reference proteome</keyword>
<comment type="caution">
    <text evidence="1">The sequence shown here is derived from an EMBL/GenBank/DDBJ whole genome shotgun (WGS) entry which is preliminary data.</text>
</comment>
<protein>
    <submittedName>
        <fullName evidence="1">Uncharacterized protein</fullName>
    </submittedName>
</protein>
<name>A0ACB9N6W7_BAUVA</name>
<dbReference type="Proteomes" id="UP000828941">
    <property type="component" value="Chromosome 7"/>
</dbReference>
<proteinExistence type="predicted"/>
<sequence length="109" mass="12710">MLEFLESTRWRGLTEEKKTEFESFVNNLEALGFDIQWLGNTCEKIKQSKLDERSIKQKRALEEQVAAEQHKVEEMKAHLQMAEAKLQKCKLELDAIEAELGNYSDFIGF</sequence>
<organism evidence="1 2">
    <name type="scientific">Bauhinia variegata</name>
    <name type="common">Purple orchid tree</name>
    <name type="synonym">Phanera variegata</name>
    <dbReference type="NCBI Taxonomy" id="167791"/>
    <lineage>
        <taxon>Eukaryota</taxon>
        <taxon>Viridiplantae</taxon>
        <taxon>Streptophyta</taxon>
        <taxon>Embryophyta</taxon>
        <taxon>Tracheophyta</taxon>
        <taxon>Spermatophyta</taxon>
        <taxon>Magnoliopsida</taxon>
        <taxon>eudicotyledons</taxon>
        <taxon>Gunneridae</taxon>
        <taxon>Pentapetalae</taxon>
        <taxon>rosids</taxon>
        <taxon>fabids</taxon>
        <taxon>Fabales</taxon>
        <taxon>Fabaceae</taxon>
        <taxon>Cercidoideae</taxon>
        <taxon>Cercideae</taxon>
        <taxon>Bauhiniinae</taxon>
        <taxon>Bauhinia</taxon>
    </lineage>
</organism>